<accession>A0A9P9JQP0</accession>
<evidence type="ECO:0000313" key="4">
    <source>
        <dbReference type="Proteomes" id="UP000736672"/>
    </source>
</evidence>
<organism evidence="3 4">
    <name type="scientific">Fusarium solani</name>
    <name type="common">Filamentous fungus</name>
    <dbReference type="NCBI Taxonomy" id="169388"/>
    <lineage>
        <taxon>Eukaryota</taxon>
        <taxon>Fungi</taxon>
        <taxon>Dikarya</taxon>
        <taxon>Ascomycota</taxon>
        <taxon>Pezizomycotina</taxon>
        <taxon>Sordariomycetes</taxon>
        <taxon>Hypocreomycetidae</taxon>
        <taxon>Hypocreales</taxon>
        <taxon>Nectriaceae</taxon>
        <taxon>Fusarium</taxon>
        <taxon>Fusarium solani species complex</taxon>
    </lineage>
</organism>
<protein>
    <submittedName>
        <fullName evidence="3">Uncharacterized protein</fullName>
    </submittedName>
</protein>
<feature type="compositionally biased region" description="Basic and acidic residues" evidence="1">
    <location>
        <begin position="203"/>
        <end position="212"/>
    </location>
</feature>
<dbReference type="AlphaFoldDB" id="A0A9P9JQP0"/>
<evidence type="ECO:0000256" key="1">
    <source>
        <dbReference type="SAM" id="MobiDB-lite"/>
    </source>
</evidence>
<keyword evidence="2" id="KW-0732">Signal</keyword>
<name>A0A9P9JQP0_FUSSL</name>
<reference evidence="3" key="1">
    <citation type="journal article" date="2021" name="Nat. Commun.">
        <title>Genetic determinants of endophytism in the Arabidopsis root mycobiome.</title>
        <authorList>
            <person name="Mesny F."/>
            <person name="Miyauchi S."/>
            <person name="Thiergart T."/>
            <person name="Pickel B."/>
            <person name="Atanasova L."/>
            <person name="Karlsson M."/>
            <person name="Huettel B."/>
            <person name="Barry K.W."/>
            <person name="Haridas S."/>
            <person name="Chen C."/>
            <person name="Bauer D."/>
            <person name="Andreopoulos W."/>
            <person name="Pangilinan J."/>
            <person name="LaButti K."/>
            <person name="Riley R."/>
            <person name="Lipzen A."/>
            <person name="Clum A."/>
            <person name="Drula E."/>
            <person name="Henrissat B."/>
            <person name="Kohler A."/>
            <person name="Grigoriev I.V."/>
            <person name="Martin F.M."/>
            <person name="Hacquard S."/>
        </authorList>
    </citation>
    <scope>NUCLEOTIDE SEQUENCE</scope>
    <source>
        <strain evidence="3">FSSC 5 MPI-SDFR-AT-0091</strain>
    </source>
</reference>
<feature type="region of interest" description="Disordered" evidence="1">
    <location>
        <begin position="188"/>
        <end position="235"/>
    </location>
</feature>
<dbReference type="Proteomes" id="UP000736672">
    <property type="component" value="Unassembled WGS sequence"/>
</dbReference>
<feature type="signal peptide" evidence="2">
    <location>
        <begin position="1"/>
        <end position="18"/>
    </location>
</feature>
<feature type="chain" id="PRO_5040124981" evidence="2">
    <location>
        <begin position="19"/>
        <end position="259"/>
    </location>
</feature>
<gene>
    <name evidence="3" type="ORF">B0J15DRAFT_408589</name>
</gene>
<sequence>MVLTLGIVLLAYAAFCGAKDTAPSEAQRLAVIFEKSKITDTVLTTVYDIEENDKKFHCAACSNKLTISDLKLDVEFNVDDYGHGTLRVSESEFVVDATSKVISGISCSTSYSKSHVRAECVLPLDSHHKPLGRPFRPHDAVDHLYHPHRPHHLERPHHPHHPHFRYRVGPQLTDKLPKYTGYVPIHQQVERPYPVKPDPIPHPVEDSEDTRPYSHRPGRGSSEPPKTYSTISKRGEMPWGGCEVNKYADRNKTLPHWNC</sequence>
<dbReference type="EMBL" id="JAGTJS010000027">
    <property type="protein sequence ID" value="KAH7234147.1"/>
    <property type="molecule type" value="Genomic_DNA"/>
</dbReference>
<proteinExistence type="predicted"/>
<evidence type="ECO:0000313" key="3">
    <source>
        <dbReference type="EMBL" id="KAH7234147.1"/>
    </source>
</evidence>
<evidence type="ECO:0000256" key="2">
    <source>
        <dbReference type="SAM" id="SignalP"/>
    </source>
</evidence>
<dbReference type="OrthoDB" id="5026595at2759"/>
<comment type="caution">
    <text evidence="3">The sequence shown here is derived from an EMBL/GenBank/DDBJ whole genome shotgun (WGS) entry which is preliminary data.</text>
</comment>
<keyword evidence="4" id="KW-1185">Reference proteome</keyword>